<proteinExistence type="predicted"/>
<protein>
    <submittedName>
        <fullName evidence="2">Uncharacterized protein</fullName>
    </submittedName>
</protein>
<dbReference type="AlphaFoldDB" id="A0A2T7T6D1"/>
<organism evidence="2 3">
    <name type="scientific">Streptomyces scopuliridis RB72</name>
    <dbReference type="NCBI Taxonomy" id="1440053"/>
    <lineage>
        <taxon>Bacteria</taxon>
        <taxon>Bacillati</taxon>
        <taxon>Actinomycetota</taxon>
        <taxon>Actinomycetes</taxon>
        <taxon>Kitasatosporales</taxon>
        <taxon>Streptomycetaceae</taxon>
        <taxon>Streptomyces</taxon>
    </lineage>
</organism>
<reference evidence="2 3" key="1">
    <citation type="submission" date="2013-12" db="EMBL/GenBank/DDBJ databases">
        <title>Annotated genome of Streptomyces scopuliridis.</title>
        <authorList>
            <person name="Olson J.B."/>
        </authorList>
    </citation>
    <scope>NUCLEOTIDE SEQUENCE [LARGE SCALE GENOMIC DNA]</scope>
    <source>
        <strain evidence="2 3">RB72</strain>
    </source>
</reference>
<evidence type="ECO:0000313" key="2">
    <source>
        <dbReference type="EMBL" id="PVE10707.1"/>
    </source>
</evidence>
<keyword evidence="3" id="KW-1185">Reference proteome</keyword>
<evidence type="ECO:0000256" key="1">
    <source>
        <dbReference type="SAM" id="MobiDB-lite"/>
    </source>
</evidence>
<accession>A0A2T7T6D1</accession>
<dbReference type="Proteomes" id="UP000245992">
    <property type="component" value="Unassembled WGS sequence"/>
</dbReference>
<dbReference type="RefSeq" id="WP_030351140.1">
    <property type="nucleotide sequence ID" value="NZ_AZSP01000178.1"/>
</dbReference>
<dbReference type="OrthoDB" id="4307204at2"/>
<dbReference type="STRING" id="1440053.GCA_000718095_01999"/>
<gene>
    <name evidence="2" type="ORF">Y717_26320</name>
</gene>
<sequence length="117" mass="12362">MSTPQRPRLKSLPTTTGQPSPAEQAPAPTGSGAPKVVAEGVRTAVGSDPQTGDGRRPVAWLRITAPKDATPTAASWCVCGRDLFAAGHRKVLALIEDHTAHRDLCTLRTTQEERNAA</sequence>
<name>A0A2T7T6D1_9ACTN</name>
<feature type="region of interest" description="Disordered" evidence="1">
    <location>
        <begin position="1"/>
        <end position="55"/>
    </location>
</feature>
<feature type="compositionally biased region" description="Polar residues" evidence="1">
    <location>
        <begin position="12"/>
        <end position="21"/>
    </location>
</feature>
<comment type="caution">
    <text evidence="2">The sequence shown here is derived from an EMBL/GenBank/DDBJ whole genome shotgun (WGS) entry which is preliminary data.</text>
</comment>
<evidence type="ECO:0000313" key="3">
    <source>
        <dbReference type="Proteomes" id="UP000245992"/>
    </source>
</evidence>
<dbReference type="EMBL" id="AZSP01000178">
    <property type="protein sequence ID" value="PVE10707.1"/>
    <property type="molecule type" value="Genomic_DNA"/>
</dbReference>